<reference evidence="2 3" key="1">
    <citation type="journal article" date="2014" name="Front. Microbiol.">
        <title>Population and genomic analysis of the genus Halorubrum.</title>
        <authorList>
            <person name="Fullmer M.S."/>
            <person name="Soucy S.M."/>
            <person name="Swithers K.S."/>
            <person name="Makkay A.M."/>
            <person name="Wheeler R."/>
            <person name="Ventosa A."/>
            <person name="Gogarten J.P."/>
            <person name="Papke R.T."/>
        </authorList>
    </citation>
    <scope>NUCLEOTIDE SEQUENCE [LARGE SCALE GENOMIC DNA]</scope>
    <source>
        <strain evidence="2 3">Cb34</strain>
    </source>
</reference>
<protein>
    <submittedName>
        <fullName evidence="2">Uncharacterized protein</fullName>
    </submittedName>
</protein>
<comment type="caution">
    <text evidence="2">The sequence shown here is derived from an EMBL/GenBank/DDBJ whole genome shotgun (WGS) entry which is preliminary data.</text>
</comment>
<evidence type="ECO:0000313" key="3">
    <source>
        <dbReference type="Proteomes" id="UP000216308"/>
    </source>
</evidence>
<name>A0A256IKC6_9EURY</name>
<evidence type="ECO:0000256" key="1">
    <source>
        <dbReference type="SAM" id="Phobius"/>
    </source>
</evidence>
<gene>
    <name evidence="2" type="ORF">DJ70_07100</name>
</gene>
<accession>A0A256IKC6</accession>
<evidence type="ECO:0000313" key="2">
    <source>
        <dbReference type="EMBL" id="OYR56974.1"/>
    </source>
</evidence>
<feature type="transmembrane region" description="Helical" evidence="1">
    <location>
        <begin position="29"/>
        <end position="49"/>
    </location>
</feature>
<keyword evidence="3" id="KW-1185">Reference proteome</keyword>
<keyword evidence="1" id="KW-0472">Membrane</keyword>
<dbReference type="AlphaFoldDB" id="A0A256IKC6"/>
<dbReference type="EMBL" id="NHPJ01000072">
    <property type="protein sequence ID" value="OYR56974.1"/>
    <property type="molecule type" value="Genomic_DNA"/>
</dbReference>
<keyword evidence="1" id="KW-1133">Transmembrane helix</keyword>
<proteinExistence type="predicted"/>
<organism evidence="2 3">
    <name type="scientific">Halorubrum halodurans</name>
    <dbReference type="NCBI Taxonomy" id="1383851"/>
    <lineage>
        <taxon>Archaea</taxon>
        <taxon>Methanobacteriati</taxon>
        <taxon>Methanobacteriota</taxon>
        <taxon>Stenosarchaea group</taxon>
        <taxon>Halobacteria</taxon>
        <taxon>Halobacteriales</taxon>
        <taxon>Haloferacaceae</taxon>
        <taxon>Halorubrum</taxon>
    </lineage>
</organism>
<keyword evidence="1" id="KW-0812">Transmembrane</keyword>
<dbReference type="Proteomes" id="UP000216308">
    <property type="component" value="Unassembled WGS sequence"/>
</dbReference>
<sequence length="60" mass="6722">MWRIAVGVGGIALVNVLLRMIDLGGVFDWLLYESPLMMLLGFALVVFVARKGWRLGLFAR</sequence>